<evidence type="ECO:0008006" key="3">
    <source>
        <dbReference type="Google" id="ProtNLM"/>
    </source>
</evidence>
<sequence length="195" mass="21288">MAFKIGVYGSNIVESERALGLARELGQALAAHGCIVITGACSGMPYAVAKTAFEHGAEVWGFTPALNLDEHRRAYPQDDIGIYRRLIYVPPSYHDLFGLTPATAEQDWGARLKYRNVISTVNSDAGIIISGGWGTLNEFTNLIYEGKPIGILIGSGGLADELPVWYPRLRKKTASPVLFEGNPTRLLSLILQRLE</sequence>
<accession>A0A328VAE7</accession>
<dbReference type="OrthoDB" id="9793685at2"/>
<dbReference type="SUPFAM" id="SSF102405">
    <property type="entry name" value="MCP/YpsA-like"/>
    <property type="match status" value="1"/>
</dbReference>
<protein>
    <recommendedName>
        <fullName evidence="3">DNA-binding protein</fullName>
    </recommendedName>
</protein>
<evidence type="ECO:0000313" key="2">
    <source>
        <dbReference type="Proteomes" id="UP000248706"/>
    </source>
</evidence>
<comment type="caution">
    <text evidence="1">The sequence shown here is derived from an EMBL/GenBank/DDBJ whole genome shotgun (WGS) entry which is preliminary data.</text>
</comment>
<dbReference type="Proteomes" id="UP000248706">
    <property type="component" value="Unassembled WGS sequence"/>
</dbReference>
<dbReference type="Gene3D" id="3.40.50.450">
    <property type="match status" value="1"/>
</dbReference>
<evidence type="ECO:0000313" key="1">
    <source>
        <dbReference type="EMBL" id="RAQ94558.1"/>
    </source>
</evidence>
<proteinExistence type="predicted"/>
<dbReference type="AlphaFoldDB" id="A0A328VAE7"/>
<dbReference type="EMBL" id="MCIF01000002">
    <property type="protein sequence ID" value="RAQ94558.1"/>
    <property type="molecule type" value="Genomic_DNA"/>
</dbReference>
<reference evidence="1 2" key="1">
    <citation type="submission" date="2016-08" db="EMBL/GenBank/DDBJ databases">
        <title>Analysis of Carbohydrate Active Enzymes in Thermogemmatispora T81 Reveals Carbohydrate Degradation Ability.</title>
        <authorList>
            <person name="Tomazini A."/>
            <person name="Lal S."/>
            <person name="Stott M."/>
            <person name="Henrissat B."/>
            <person name="Polikarpov I."/>
            <person name="Sparling R."/>
            <person name="Levin D.B."/>
        </authorList>
    </citation>
    <scope>NUCLEOTIDE SEQUENCE [LARGE SCALE GENOMIC DNA]</scope>
    <source>
        <strain evidence="1 2">T81</strain>
    </source>
</reference>
<dbReference type="InterPro" id="IPR041164">
    <property type="entry name" value="LDcluster4"/>
</dbReference>
<name>A0A328VAE7_9CHLR</name>
<keyword evidence="2" id="KW-1185">Reference proteome</keyword>
<gene>
    <name evidence="1" type="ORF">A4R35_03365</name>
</gene>
<dbReference type="Pfam" id="PF18306">
    <property type="entry name" value="LDcluster4"/>
    <property type="match status" value="1"/>
</dbReference>
<dbReference type="RefSeq" id="WP_112426565.1">
    <property type="nucleotide sequence ID" value="NZ_MCIF01000002.1"/>
</dbReference>
<organism evidence="1 2">
    <name type="scientific">Thermogemmatispora tikiterensis</name>
    <dbReference type="NCBI Taxonomy" id="1825093"/>
    <lineage>
        <taxon>Bacteria</taxon>
        <taxon>Bacillati</taxon>
        <taxon>Chloroflexota</taxon>
        <taxon>Ktedonobacteria</taxon>
        <taxon>Thermogemmatisporales</taxon>
        <taxon>Thermogemmatisporaceae</taxon>
        <taxon>Thermogemmatispora</taxon>
    </lineage>
</organism>